<evidence type="ECO:0000313" key="1">
    <source>
        <dbReference type="EMBL" id="KAG5585890.1"/>
    </source>
</evidence>
<dbReference type="EMBL" id="JACXVP010000009">
    <property type="protein sequence ID" value="KAG5585890.1"/>
    <property type="molecule type" value="Genomic_DNA"/>
</dbReference>
<evidence type="ECO:0000313" key="2">
    <source>
        <dbReference type="Proteomes" id="UP000824120"/>
    </source>
</evidence>
<protein>
    <submittedName>
        <fullName evidence="1">Uncharacterized protein</fullName>
    </submittedName>
</protein>
<gene>
    <name evidence="1" type="ORF">H5410_046324</name>
</gene>
<dbReference type="AlphaFoldDB" id="A0A9J5XDW3"/>
<sequence>MWLDHQYIPFEFQHMIGLGGLKSQGKAQALTGSLSTSVPQYSVLGGPSSSEGTPQVSVVLGVVGYTQRRVGLTGPHLGSSSISNYLLGFLRLAKHNLTLFLLDQELSHGLIRGLALPLQLVSKHLILIGSTFPLVASHVRVVESTFLETYINGSERLPST</sequence>
<proteinExistence type="predicted"/>
<reference evidence="1 2" key="1">
    <citation type="submission" date="2020-09" db="EMBL/GenBank/DDBJ databases">
        <title>De no assembly of potato wild relative species, Solanum commersonii.</title>
        <authorList>
            <person name="Cho K."/>
        </authorList>
    </citation>
    <scope>NUCLEOTIDE SEQUENCE [LARGE SCALE GENOMIC DNA]</scope>
    <source>
        <strain evidence="1">LZ3.2</strain>
        <tissue evidence="1">Leaf</tissue>
    </source>
</reference>
<accession>A0A9J5XDW3</accession>
<organism evidence="1 2">
    <name type="scientific">Solanum commersonii</name>
    <name type="common">Commerson's wild potato</name>
    <name type="synonym">Commerson's nightshade</name>
    <dbReference type="NCBI Taxonomy" id="4109"/>
    <lineage>
        <taxon>Eukaryota</taxon>
        <taxon>Viridiplantae</taxon>
        <taxon>Streptophyta</taxon>
        <taxon>Embryophyta</taxon>
        <taxon>Tracheophyta</taxon>
        <taxon>Spermatophyta</taxon>
        <taxon>Magnoliopsida</taxon>
        <taxon>eudicotyledons</taxon>
        <taxon>Gunneridae</taxon>
        <taxon>Pentapetalae</taxon>
        <taxon>asterids</taxon>
        <taxon>lamiids</taxon>
        <taxon>Solanales</taxon>
        <taxon>Solanaceae</taxon>
        <taxon>Solanoideae</taxon>
        <taxon>Solaneae</taxon>
        <taxon>Solanum</taxon>
    </lineage>
</organism>
<comment type="caution">
    <text evidence="1">The sequence shown here is derived from an EMBL/GenBank/DDBJ whole genome shotgun (WGS) entry which is preliminary data.</text>
</comment>
<keyword evidence="2" id="KW-1185">Reference proteome</keyword>
<name>A0A9J5XDW3_SOLCO</name>
<dbReference type="Proteomes" id="UP000824120">
    <property type="component" value="Chromosome 9"/>
</dbReference>
<dbReference type="OrthoDB" id="1328756at2759"/>